<keyword evidence="7 14" id="KW-0999">Mitochondrion inner membrane</keyword>
<dbReference type="Pfam" id="PF06212">
    <property type="entry name" value="GRIM-19"/>
    <property type="match status" value="1"/>
</dbReference>
<evidence type="ECO:0000256" key="5">
    <source>
        <dbReference type="ARBA" id="ARBA00022660"/>
    </source>
</evidence>
<evidence type="ECO:0000256" key="1">
    <source>
        <dbReference type="ARBA" id="ARBA00004298"/>
    </source>
</evidence>
<evidence type="ECO:0000256" key="4">
    <source>
        <dbReference type="ARBA" id="ARBA00022448"/>
    </source>
</evidence>
<evidence type="ECO:0000256" key="2">
    <source>
        <dbReference type="ARBA" id="ARBA00007312"/>
    </source>
</evidence>
<keyword evidence="8 14" id="KW-0249">Electron transport</keyword>
<comment type="subcellular location">
    <subcellularLocation>
        <location evidence="1 14">Mitochondrion inner membrane</location>
        <topology evidence="1 14">Single-pass membrane protein</topology>
        <orientation evidence="1 14">Matrix side</orientation>
    </subcellularLocation>
</comment>
<comment type="function">
    <text evidence="14">Complex I functions in the transfer of electrons from NADH to the respiratory chain. Accessory subunit of the mitochondrial membrane respiratory chain NADH dehydrogenase (Complex I), that is believed not to be involved in catalysis.</text>
</comment>
<proteinExistence type="inferred from homology"/>
<evidence type="ECO:0000256" key="3">
    <source>
        <dbReference type="ARBA" id="ARBA00018192"/>
    </source>
</evidence>
<evidence type="ECO:0000256" key="9">
    <source>
        <dbReference type="ARBA" id="ARBA00022989"/>
    </source>
</evidence>
<sequence length="151" mass="17403">MSSDIKFQQDMPPAGGYKPIDYKRVPAKTFFSGWALIGGYLGMTAGAAYLYYLNCKAVRARELEMRSASLAIYPMLLAERDREYLKQLRRNRDEESSLMANVEGWKTGTWYGEPIYHTAPPNTLINPKYVEYYVHSSFKDFSERANMAWLS</sequence>
<evidence type="ECO:0000256" key="6">
    <source>
        <dbReference type="ARBA" id="ARBA00022692"/>
    </source>
</evidence>
<dbReference type="PANTHER" id="PTHR12966:SF0">
    <property type="entry name" value="NADH DEHYDROGENASE [UBIQUINONE] 1 ALPHA SUBCOMPLEX SUBUNIT 13"/>
    <property type="match status" value="1"/>
</dbReference>
<dbReference type="PANTHER" id="PTHR12966">
    <property type="entry name" value="NADH DEHYDROGENASE UBIQUINONE 1 ALPHA SUBCOMPLEX SUBUNIT 13"/>
    <property type="match status" value="1"/>
</dbReference>
<evidence type="ECO:0000313" key="16">
    <source>
        <dbReference type="Proteomes" id="UP001153737"/>
    </source>
</evidence>
<dbReference type="Proteomes" id="UP001153737">
    <property type="component" value="Chromosome 17"/>
</dbReference>
<accession>A0A9N9SG50</accession>
<protein>
    <recommendedName>
        <fullName evidence="3 14">NADH dehydrogenase [ubiquinone] 1 alpha subcomplex subunit 13</fullName>
    </recommendedName>
</protein>
<evidence type="ECO:0000256" key="12">
    <source>
        <dbReference type="ARBA" id="ARBA00045908"/>
    </source>
</evidence>
<organism evidence="15 16">
    <name type="scientific">Phaedon cochleariae</name>
    <name type="common">Mustard beetle</name>
    <dbReference type="NCBI Taxonomy" id="80249"/>
    <lineage>
        <taxon>Eukaryota</taxon>
        <taxon>Metazoa</taxon>
        <taxon>Ecdysozoa</taxon>
        <taxon>Arthropoda</taxon>
        <taxon>Hexapoda</taxon>
        <taxon>Insecta</taxon>
        <taxon>Pterygota</taxon>
        <taxon>Neoptera</taxon>
        <taxon>Endopterygota</taxon>
        <taxon>Coleoptera</taxon>
        <taxon>Polyphaga</taxon>
        <taxon>Cucujiformia</taxon>
        <taxon>Chrysomeloidea</taxon>
        <taxon>Chrysomelidae</taxon>
        <taxon>Chrysomelinae</taxon>
        <taxon>Chrysomelini</taxon>
        <taxon>Phaedon</taxon>
    </lineage>
</organism>
<name>A0A9N9SG50_PHACE</name>
<keyword evidence="11 14" id="KW-0472">Membrane</keyword>
<evidence type="ECO:0000256" key="7">
    <source>
        <dbReference type="ARBA" id="ARBA00022792"/>
    </source>
</evidence>
<dbReference type="OrthoDB" id="3308at2759"/>
<dbReference type="AlphaFoldDB" id="A0A9N9SG50"/>
<feature type="transmembrane region" description="Helical" evidence="14">
    <location>
        <begin position="31"/>
        <end position="52"/>
    </location>
</feature>
<evidence type="ECO:0000313" key="15">
    <source>
        <dbReference type="EMBL" id="CAG9818292.1"/>
    </source>
</evidence>
<dbReference type="GO" id="GO:0005743">
    <property type="term" value="C:mitochondrial inner membrane"/>
    <property type="evidence" value="ECO:0007669"/>
    <property type="project" value="UniProtKB-SubCell"/>
</dbReference>
<keyword evidence="6 14" id="KW-0812">Transmembrane</keyword>
<reference evidence="15" key="1">
    <citation type="submission" date="2022-01" db="EMBL/GenBank/DDBJ databases">
        <authorList>
            <person name="King R."/>
        </authorList>
    </citation>
    <scope>NUCLEOTIDE SEQUENCE</scope>
</reference>
<evidence type="ECO:0000256" key="10">
    <source>
        <dbReference type="ARBA" id="ARBA00023128"/>
    </source>
</evidence>
<gene>
    <name evidence="15" type="ORF">PHAECO_LOCUS5807</name>
</gene>
<evidence type="ECO:0000256" key="13">
    <source>
        <dbReference type="ARBA" id="ARBA00046797"/>
    </source>
</evidence>
<keyword evidence="16" id="KW-1185">Reference proteome</keyword>
<reference evidence="15" key="2">
    <citation type="submission" date="2022-10" db="EMBL/GenBank/DDBJ databases">
        <authorList>
            <consortium name="ENA_rothamsted_submissions"/>
            <consortium name="culmorum"/>
            <person name="King R."/>
        </authorList>
    </citation>
    <scope>NUCLEOTIDE SEQUENCE</scope>
</reference>
<comment type="subunit">
    <text evidence="13">Complex I is composed of 45 different subunits. Interacts with CARD15, but not with CARD4. Interacts with STAT3, but not with STAT1, STAT2 and STAT5A. Interacts with OLFM4.</text>
</comment>
<keyword evidence="10 14" id="KW-0496">Mitochondrion</keyword>
<keyword evidence="4 14" id="KW-0813">Transport</keyword>
<dbReference type="GO" id="GO:0045271">
    <property type="term" value="C:respiratory chain complex I"/>
    <property type="evidence" value="ECO:0007669"/>
    <property type="project" value="UniProtKB-UniRule"/>
</dbReference>
<comment type="function">
    <text evidence="12">Accessory subunit of the mitochondrial membrane respiratory chain NADH dehydrogenase (Complex I), that is believed not to be involved in catalysis. Complex I functions in the transfer of electrons from NADH to the respiratory chain. The immediate electron acceptor for the enzyme is believed to be ubiquinone. Involved in the interferon/all-trans-retinoic acid (IFN/RA) induced cell death. This apoptotic activity is inhibited by interaction with viral IRF1. Prevents the transactivation of STAT3 target genes. May play a role in CARD15-mediated innate mucosal responses and serve to regulate intestinal epithelial cell responses to microbes.</text>
</comment>
<evidence type="ECO:0000256" key="8">
    <source>
        <dbReference type="ARBA" id="ARBA00022982"/>
    </source>
</evidence>
<dbReference type="InterPro" id="IPR009346">
    <property type="entry name" value="GRIM-19"/>
</dbReference>
<evidence type="ECO:0000256" key="14">
    <source>
        <dbReference type="RuleBase" id="RU368034"/>
    </source>
</evidence>
<keyword evidence="5 14" id="KW-0679">Respiratory chain</keyword>
<evidence type="ECO:0000256" key="11">
    <source>
        <dbReference type="ARBA" id="ARBA00023136"/>
    </source>
</evidence>
<comment type="similarity">
    <text evidence="2 14">Belongs to the complex I NDUFA13 subunit family.</text>
</comment>
<keyword evidence="9 14" id="KW-1133">Transmembrane helix</keyword>
<dbReference type="EMBL" id="OU896723">
    <property type="protein sequence ID" value="CAG9818292.1"/>
    <property type="molecule type" value="Genomic_DNA"/>
</dbReference>